<evidence type="ECO:0000256" key="1">
    <source>
        <dbReference type="SAM" id="SignalP"/>
    </source>
</evidence>
<dbReference type="Pfam" id="PF07992">
    <property type="entry name" value="Pyr_redox_2"/>
    <property type="match status" value="1"/>
</dbReference>
<evidence type="ECO:0000313" key="6">
    <source>
        <dbReference type="Proteomes" id="UP001595848"/>
    </source>
</evidence>
<dbReference type="InterPro" id="IPR023753">
    <property type="entry name" value="FAD/NAD-binding_dom"/>
</dbReference>
<feature type="chain" id="PRO_5047303360" evidence="1">
    <location>
        <begin position="25"/>
        <end position="423"/>
    </location>
</feature>
<accession>A0ABV8P407</accession>
<feature type="domain" description="Sulfide dehydrogenase [flavocytochrome c] flavoprotein chain central" evidence="4">
    <location>
        <begin position="166"/>
        <end position="278"/>
    </location>
</feature>
<protein>
    <submittedName>
        <fullName evidence="5">FCSD flavin-binding domain-containing protein</fullName>
    </submittedName>
</protein>
<dbReference type="Proteomes" id="UP001595848">
    <property type="component" value="Unassembled WGS sequence"/>
</dbReference>
<dbReference type="InterPro" id="IPR052541">
    <property type="entry name" value="SQRD"/>
</dbReference>
<feature type="signal peptide" evidence="1">
    <location>
        <begin position="1"/>
        <end position="24"/>
    </location>
</feature>
<dbReference type="PANTHER" id="PTHR43755">
    <property type="match status" value="1"/>
</dbReference>
<dbReference type="Pfam" id="PF21706">
    <property type="entry name" value="FCSD_central"/>
    <property type="match status" value="1"/>
</dbReference>
<proteinExistence type="predicted"/>
<dbReference type="Pfam" id="PF09242">
    <property type="entry name" value="FCSD-flav_bind"/>
    <property type="match status" value="1"/>
</dbReference>
<dbReference type="InterPro" id="IPR015323">
    <property type="entry name" value="FlavoCytC_S_DH_flav-bd"/>
</dbReference>
<evidence type="ECO:0000259" key="4">
    <source>
        <dbReference type="Pfam" id="PF21706"/>
    </source>
</evidence>
<name>A0ABV8P407_9BURK</name>
<dbReference type="PANTHER" id="PTHR43755:SF1">
    <property type="entry name" value="FAD-DEPENDENT PYRIDINE NUCLEOTIDE-DISULPHIDE OXIDOREDUCTASE"/>
    <property type="match status" value="1"/>
</dbReference>
<organism evidence="5 6">
    <name type="scientific">Candidimonas humi</name>
    <dbReference type="NCBI Taxonomy" id="683355"/>
    <lineage>
        <taxon>Bacteria</taxon>
        <taxon>Pseudomonadati</taxon>
        <taxon>Pseudomonadota</taxon>
        <taxon>Betaproteobacteria</taxon>
        <taxon>Burkholderiales</taxon>
        <taxon>Alcaligenaceae</taxon>
        <taxon>Candidimonas</taxon>
    </lineage>
</organism>
<feature type="domain" description="FAD/NAD(P)-binding" evidence="2">
    <location>
        <begin position="31"/>
        <end position="149"/>
    </location>
</feature>
<keyword evidence="6" id="KW-1185">Reference proteome</keyword>
<dbReference type="InterPro" id="IPR049386">
    <property type="entry name" value="FCSD_central"/>
</dbReference>
<dbReference type="RefSeq" id="WP_217965477.1">
    <property type="nucleotide sequence ID" value="NZ_JAHTBN010000006.1"/>
</dbReference>
<comment type="caution">
    <text evidence="5">The sequence shown here is derived from an EMBL/GenBank/DDBJ whole genome shotgun (WGS) entry which is preliminary data.</text>
</comment>
<evidence type="ECO:0000259" key="3">
    <source>
        <dbReference type="Pfam" id="PF09242"/>
    </source>
</evidence>
<evidence type="ECO:0000313" key="5">
    <source>
        <dbReference type="EMBL" id="MFC4202824.1"/>
    </source>
</evidence>
<reference evidence="6" key="1">
    <citation type="journal article" date="2019" name="Int. J. Syst. Evol. Microbiol.">
        <title>The Global Catalogue of Microorganisms (GCM) 10K type strain sequencing project: providing services to taxonomists for standard genome sequencing and annotation.</title>
        <authorList>
            <consortium name="The Broad Institute Genomics Platform"/>
            <consortium name="The Broad Institute Genome Sequencing Center for Infectious Disease"/>
            <person name="Wu L."/>
            <person name="Ma J."/>
        </authorList>
    </citation>
    <scope>NUCLEOTIDE SEQUENCE [LARGE SCALE GENOMIC DNA]</scope>
    <source>
        <strain evidence="6">LMG 24813</strain>
    </source>
</reference>
<feature type="domain" description="Flavocytochrome c sulphide dehydrogenase flavin-binding" evidence="3">
    <location>
        <begin position="358"/>
        <end position="422"/>
    </location>
</feature>
<gene>
    <name evidence="5" type="ORF">ACFOY1_17870</name>
</gene>
<evidence type="ECO:0000259" key="2">
    <source>
        <dbReference type="Pfam" id="PF07992"/>
    </source>
</evidence>
<keyword evidence="1" id="KW-0732">Signal</keyword>
<dbReference type="EMBL" id="JBHSBV010000007">
    <property type="protein sequence ID" value="MFC4202824.1"/>
    <property type="molecule type" value="Genomic_DNA"/>
</dbReference>
<sequence length="423" mass="45664">MKRREFLRGAGACAILAAPGLARAAGSSDGHILVVGGGYGGATAARYLRMWSGGRLRVTLVEPQAEFASAPMSNLVLAGAWDMADITLSYAALQARDGVRIVRDRVRDIDVPARRARLESGAVIDYDRMVLSPGIDFMWDHIPGMADARARERILHAWRGGAQVAALRAQLQAMPDGGRYIIAIPEAPYRCPPAPYERACLVASYFKKHKPRAKVHVFDANSDVTSESAQFKRAWRELYPGTVEYTPEFKAVDVDPAENALIFEFGERETADVVNLIPPMRAGDVAVAAGLATANGRWCEVDFLTFESIVAPGVHVLGDAIQIAPIMPKSGHMASQHGKTCAAAIIALQAGRPVDAGPTYANTCYSFLNPELAMHVATVHRYDAQQRTMLTVPGSGGVSREPSAREARDGASWARAIWSDILS</sequence>